<feature type="region of interest" description="Disordered" evidence="5">
    <location>
        <begin position="159"/>
        <end position="180"/>
    </location>
</feature>
<feature type="transmembrane region" description="Helical" evidence="6">
    <location>
        <begin position="61"/>
        <end position="81"/>
    </location>
</feature>
<dbReference type="PANTHER" id="PTHR37306">
    <property type="entry name" value="COLICIN V PRODUCTION PROTEIN"/>
    <property type="match status" value="1"/>
</dbReference>
<dbReference type="Proteomes" id="UP000238426">
    <property type="component" value="Unassembled WGS sequence"/>
</dbReference>
<evidence type="ECO:0000313" key="8">
    <source>
        <dbReference type="Proteomes" id="UP000238426"/>
    </source>
</evidence>
<organism evidence="7 8">
    <name type="scientific">Aurantibacter aestuarii</name>
    <dbReference type="NCBI Taxonomy" id="1266046"/>
    <lineage>
        <taxon>Bacteria</taxon>
        <taxon>Pseudomonadati</taxon>
        <taxon>Bacteroidota</taxon>
        <taxon>Flavobacteriia</taxon>
        <taxon>Flavobacteriales</taxon>
        <taxon>Flavobacteriaceae</taxon>
        <taxon>Aurantibacter</taxon>
    </lineage>
</organism>
<comment type="caution">
    <text evidence="7">The sequence shown here is derived from an EMBL/GenBank/DDBJ whole genome shotgun (WGS) entry which is preliminary data.</text>
</comment>
<keyword evidence="8" id="KW-1185">Reference proteome</keyword>
<gene>
    <name evidence="7" type="ORF">C7H52_04265</name>
</gene>
<feature type="compositionally biased region" description="Acidic residues" evidence="5">
    <location>
        <begin position="162"/>
        <end position="180"/>
    </location>
</feature>
<dbReference type="EMBL" id="PXOQ01000007">
    <property type="protein sequence ID" value="PSG90503.1"/>
    <property type="molecule type" value="Genomic_DNA"/>
</dbReference>
<dbReference type="OrthoDB" id="9799585at2"/>
<comment type="subcellular location">
    <subcellularLocation>
        <location evidence="1">Membrane</location>
        <topology evidence="1">Multi-pass membrane protein</topology>
    </subcellularLocation>
</comment>
<dbReference type="InterPro" id="IPR003825">
    <property type="entry name" value="Colicin-V_CvpA"/>
</dbReference>
<evidence type="ECO:0000256" key="4">
    <source>
        <dbReference type="ARBA" id="ARBA00023136"/>
    </source>
</evidence>
<keyword evidence="2 6" id="KW-0812">Transmembrane</keyword>
<feature type="transmembrane region" description="Helical" evidence="6">
    <location>
        <begin position="101"/>
        <end position="122"/>
    </location>
</feature>
<evidence type="ECO:0000256" key="3">
    <source>
        <dbReference type="ARBA" id="ARBA00022989"/>
    </source>
</evidence>
<accession>A0A2T1NDI3</accession>
<evidence type="ECO:0000256" key="5">
    <source>
        <dbReference type="SAM" id="MobiDB-lite"/>
    </source>
</evidence>
<dbReference type="RefSeq" id="WP_106462644.1">
    <property type="nucleotide sequence ID" value="NZ_PXOQ01000007.1"/>
</dbReference>
<keyword evidence="4 6" id="KW-0472">Membrane</keyword>
<evidence type="ECO:0000313" key="7">
    <source>
        <dbReference type="EMBL" id="PSG90503.1"/>
    </source>
</evidence>
<reference evidence="7 8" key="1">
    <citation type="submission" date="2018-03" db="EMBL/GenBank/DDBJ databases">
        <title>Mesoflavibacter sp. HG37 and Mesoflavibacter sp. HG96 sp.nov., two marine bacteria isolated from seawater of Western Pacific Ocean.</title>
        <authorList>
            <person name="Cheng H."/>
            <person name="Wu Y.-H."/>
            <person name="Guo L.-L."/>
            <person name="Xu X.-W."/>
        </authorList>
    </citation>
    <scope>NUCLEOTIDE SEQUENCE [LARGE SCALE GENOMIC DNA]</scope>
    <source>
        <strain evidence="7 8">KCTC 32269</strain>
    </source>
</reference>
<feature type="transmembrane region" description="Helical" evidence="6">
    <location>
        <begin position="29"/>
        <end position="49"/>
    </location>
</feature>
<evidence type="ECO:0000256" key="6">
    <source>
        <dbReference type="SAM" id="Phobius"/>
    </source>
</evidence>
<dbReference type="PANTHER" id="PTHR37306:SF1">
    <property type="entry name" value="COLICIN V PRODUCTION PROTEIN"/>
    <property type="match status" value="1"/>
</dbReference>
<evidence type="ECO:0000256" key="2">
    <source>
        <dbReference type="ARBA" id="ARBA00022692"/>
    </source>
</evidence>
<dbReference type="Pfam" id="PF02674">
    <property type="entry name" value="Colicin_V"/>
    <property type="match status" value="1"/>
</dbReference>
<evidence type="ECO:0000256" key="1">
    <source>
        <dbReference type="ARBA" id="ARBA00004141"/>
    </source>
</evidence>
<keyword evidence="3 6" id="KW-1133">Transmembrane helix</keyword>
<proteinExistence type="predicted"/>
<protein>
    <submittedName>
        <fullName evidence="7">Colicin V production protein</fullName>
    </submittedName>
</protein>
<dbReference type="AlphaFoldDB" id="A0A2T1NDI3"/>
<sequence length="180" mass="19683">MSVLDIILIALIGFGLVRGFFKGFFVEVASLVALVAGVYGAIHFSYFVSEFLETKTEWNEKTINVTAFAITFLIIVLTISLAGKALTKLASLAMLGIVNKLLGGVFGGLKMALIASILLIIFSKMNSTIPFLSEEELEDSTLYEPIKSLTPLIFPNIIKSEDSEEQPITPEEEETEIEAE</sequence>
<dbReference type="GO" id="GO:0009403">
    <property type="term" value="P:toxin biosynthetic process"/>
    <property type="evidence" value="ECO:0007669"/>
    <property type="project" value="InterPro"/>
</dbReference>
<dbReference type="GO" id="GO:0016020">
    <property type="term" value="C:membrane"/>
    <property type="evidence" value="ECO:0007669"/>
    <property type="project" value="UniProtKB-SubCell"/>
</dbReference>
<name>A0A2T1NDI3_9FLAO</name>